<comment type="cofactor">
    <cofactor evidence="1">
        <name>Mg(2+)</name>
        <dbReference type="ChEBI" id="CHEBI:18420"/>
    </cofactor>
</comment>
<dbReference type="Pfam" id="PF01909">
    <property type="entry name" value="NTP_transf_2"/>
    <property type="match status" value="1"/>
</dbReference>
<keyword evidence="8" id="KW-0460">Magnesium</keyword>
<name>A0A0F3GRF1_9BACT</name>
<evidence type="ECO:0000256" key="9">
    <source>
        <dbReference type="ARBA" id="ARBA00038276"/>
    </source>
</evidence>
<evidence type="ECO:0000256" key="1">
    <source>
        <dbReference type="ARBA" id="ARBA00001946"/>
    </source>
</evidence>
<sequence length="126" mass="14051">MGEASCKTWHDGRRPHPPKPGTDNIGTLTMKDIDRIKRILNEHQKALKERFGIIGIGIFGSFARGEQTHDSDLDVLVSMDISMSLLEWAGAVNYLSTLLGMKVDVVPVQDIRPELKQTIMQEAIPL</sequence>
<feature type="region of interest" description="Disordered" evidence="10">
    <location>
        <begin position="1"/>
        <end position="24"/>
    </location>
</feature>
<feature type="domain" description="Polymerase nucleotidyl transferase" evidence="11">
    <location>
        <begin position="41"/>
        <end position="124"/>
    </location>
</feature>
<comment type="caution">
    <text evidence="12">The sequence shown here is derived from an EMBL/GenBank/DDBJ whole genome shotgun (WGS) entry which is preliminary data.</text>
</comment>
<organism evidence="12 13">
    <name type="scientific">Candidatus Magnetobacterium bavaricum</name>
    <dbReference type="NCBI Taxonomy" id="29290"/>
    <lineage>
        <taxon>Bacteria</taxon>
        <taxon>Pseudomonadati</taxon>
        <taxon>Nitrospirota</taxon>
        <taxon>Thermodesulfovibrionia</taxon>
        <taxon>Thermodesulfovibrionales</taxon>
        <taxon>Candidatus Magnetobacteriaceae</taxon>
        <taxon>Candidatus Magnetobacterium</taxon>
    </lineage>
</organism>
<dbReference type="InterPro" id="IPR043519">
    <property type="entry name" value="NT_sf"/>
</dbReference>
<dbReference type="EMBL" id="LACI01001401">
    <property type="protein sequence ID" value="KJU84545.1"/>
    <property type="molecule type" value="Genomic_DNA"/>
</dbReference>
<dbReference type="GO" id="GO:0046872">
    <property type="term" value="F:metal ion binding"/>
    <property type="evidence" value="ECO:0007669"/>
    <property type="project" value="UniProtKB-KW"/>
</dbReference>
<evidence type="ECO:0000256" key="7">
    <source>
        <dbReference type="ARBA" id="ARBA00022840"/>
    </source>
</evidence>
<accession>A0A0F3GRF1</accession>
<dbReference type="GO" id="GO:0016779">
    <property type="term" value="F:nucleotidyltransferase activity"/>
    <property type="evidence" value="ECO:0007669"/>
    <property type="project" value="UniProtKB-KW"/>
</dbReference>
<evidence type="ECO:0000256" key="5">
    <source>
        <dbReference type="ARBA" id="ARBA00022723"/>
    </source>
</evidence>
<dbReference type="PANTHER" id="PTHR33571:SF14">
    <property type="entry name" value="PROTEIN ADENYLYLTRANSFERASE MJ0435-RELATED"/>
    <property type="match status" value="1"/>
</dbReference>
<reference evidence="12 13" key="1">
    <citation type="submission" date="2015-02" db="EMBL/GenBank/DDBJ databases">
        <title>Single-cell genomics of uncultivated deep-branching MTB reveals a conserved set of magnetosome genes.</title>
        <authorList>
            <person name="Kolinko S."/>
            <person name="Richter M."/>
            <person name="Glockner F.O."/>
            <person name="Brachmann A."/>
            <person name="Schuler D."/>
        </authorList>
    </citation>
    <scope>NUCLEOTIDE SEQUENCE [LARGE SCALE GENOMIC DNA]</scope>
    <source>
        <strain evidence="12">TM-1</strain>
    </source>
</reference>
<dbReference type="Proteomes" id="UP000033423">
    <property type="component" value="Unassembled WGS sequence"/>
</dbReference>
<evidence type="ECO:0000256" key="10">
    <source>
        <dbReference type="SAM" id="MobiDB-lite"/>
    </source>
</evidence>
<evidence type="ECO:0000256" key="6">
    <source>
        <dbReference type="ARBA" id="ARBA00022741"/>
    </source>
</evidence>
<evidence type="ECO:0000259" key="11">
    <source>
        <dbReference type="Pfam" id="PF01909"/>
    </source>
</evidence>
<keyword evidence="3 12" id="KW-0808">Transferase</keyword>
<protein>
    <submittedName>
        <fullName evidence="12">Nucleotidyltransferase domain protein</fullName>
    </submittedName>
</protein>
<proteinExistence type="inferred from homology"/>
<keyword evidence="6" id="KW-0547">Nucleotide-binding</keyword>
<evidence type="ECO:0000256" key="3">
    <source>
        <dbReference type="ARBA" id="ARBA00022679"/>
    </source>
</evidence>
<evidence type="ECO:0000313" key="12">
    <source>
        <dbReference type="EMBL" id="KJU84545.1"/>
    </source>
</evidence>
<evidence type="ECO:0000256" key="2">
    <source>
        <dbReference type="ARBA" id="ARBA00022649"/>
    </source>
</evidence>
<keyword evidence="4" id="KW-0548">Nucleotidyltransferase</keyword>
<evidence type="ECO:0000256" key="4">
    <source>
        <dbReference type="ARBA" id="ARBA00022695"/>
    </source>
</evidence>
<keyword evidence="13" id="KW-1185">Reference proteome</keyword>
<dbReference type="AlphaFoldDB" id="A0A0F3GRF1"/>
<gene>
    <name evidence="12" type="ORF">MBAV_003264</name>
</gene>
<dbReference type="SUPFAM" id="SSF81301">
    <property type="entry name" value="Nucleotidyltransferase"/>
    <property type="match status" value="1"/>
</dbReference>
<dbReference type="Gene3D" id="3.30.460.10">
    <property type="entry name" value="Beta Polymerase, domain 2"/>
    <property type="match status" value="1"/>
</dbReference>
<keyword evidence="2" id="KW-1277">Toxin-antitoxin system</keyword>
<evidence type="ECO:0000313" key="13">
    <source>
        <dbReference type="Proteomes" id="UP000033423"/>
    </source>
</evidence>
<dbReference type="CDD" id="cd05403">
    <property type="entry name" value="NT_KNTase_like"/>
    <property type="match status" value="1"/>
</dbReference>
<keyword evidence="5" id="KW-0479">Metal-binding</keyword>
<dbReference type="InterPro" id="IPR052038">
    <property type="entry name" value="Type-VII_TA_antitoxin"/>
</dbReference>
<dbReference type="PANTHER" id="PTHR33571">
    <property type="entry name" value="SSL8005 PROTEIN"/>
    <property type="match status" value="1"/>
</dbReference>
<evidence type="ECO:0000256" key="8">
    <source>
        <dbReference type="ARBA" id="ARBA00022842"/>
    </source>
</evidence>
<comment type="similarity">
    <text evidence="9">Belongs to the MntA antitoxin family.</text>
</comment>
<keyword evidence="7" id="KW-0067">ATP-binding</keyword>
<dbReference type="InterPro" id="IPR002934">
    <property type="entry name" value="Polymerase_NTP_transf_dom"/>
</dbReference>
<dbReference type="GO" id="GO:0005524">
    <property type="term" value="F:ATP binding"/>
    <property type="evidence" value="ECO:0007669"/>
    <property type="project" value="UniProtKB-KW"/>
</dbReference>